<protein>
    <submittedName>
        <fullName evidence="1">Rrf2 family transcriptional regulator</fullName>
    </submittedName>
</protein>
<dbReference type="RefSeq" id="WP_154458711.1">
    <property type="nucleotide sequence ID" value="NZ_VUMV01000009.1"/>
</dbReference>
<dbReference type="Pfam" id="PF02082">
    <property type="entry name" value="Rrf2"/>
    <property type="match status" value="1"/>
</dbReference>
<dbReference type="AlphaFoldDB" id="A0A7X2PAJ7"/>
<dbReference type="InterPro" id="IPR000944">
    <property type="entry name" value="Tscrpt_reg_Rrf2"/>
</dbReference>
<gene>
    <name evidence="1" type="ORF">FYJ60_10855</name>
</gene>
<comment type="caution">
    <text evidence="1">The sequence shown here is derived from an EMBL/GenBank/DDBJ whole genome shotgun (WGS) entry which is preliminary data.</text>
</comment>
<organism evidence="1 2">
    <name type="scientific">Bilifractor porci</name>
    <dbReference type="NCBI Taxonomy" id="2606636"/>
    <lineage>
        <taxon>Bacteria</taxon>
        <taxon>Bacillati</taxon>
        <taxon>Bacillota</taxon>
        <taxon>Clostridia</taxon>
        <taxon>Lachnospirales</taxon>
        <taxon>Lachnospiraceae</taxon>
        <taxon>Bilifractor</taxon>
    </lineage>
</organism>
<dbReference type="Proteomes" id="UP000466864">
    <property type="component" value="Unassembled WGS sequence"/>
</dbReference>
<keyword evidence="2" id="KW-1185">Reference proteome</keyword>
<evidence type="ECO:0000313" key="1">
    <source>
        <dbReference type="EMBL" id="MST82806.1"/>
    </source>
</evidence>
<dbReference type="PANTHER" id="PTHR33221">
    <property type="entry name" value="WINGED HELIX-TURN-HELIX TRANSCRIPTIONAL REGULATOR, RRF2 FAMILY"/>
    <property type="match status" value="1"/>
</dbReference>
<dbReference type="GO" id="GO:0005829">
    <property type="term" value="C:cytosol"/>
    <property type="evidence" value="ECO:0007669"/>
    <property type="project" value="TreeGrafter"/>
</dbReference>
<reference evidence="1 2" key="1">
    <citation type="submission" date="2019-08" db="EMBL/GenBank/DDBJ databases">
        <title>In-depth cultivation of the pig gut microbiome towards novel bacterial diversity and tailored functional studies.</title>
        <authorList>
            <person name="Wylensek D."/>
            <person name="Hitch T.C.A."/>
            <person name="Clavel T."/>
        </authorList>
    </citation>
    <scope>NUCLEOTIDE SEQUENCE [LARGE SCALE GENOMIC DNA]</scope>
    <source>
        <strain evidence="1 2">Oil+RF-744-WCA-WT-13</strain>
    </source>
</reference>
<sequence>MITNETDYAIRIIRALEDGQVHSVKVLCEEENIPLKFAYKILGKLRDAGIVSSTSGVHGGSRLIGDLRQFTLLDLMGILENRSELRKCLTPGYRCDWKDKKNCSCQVQEGLLKIQKKIDRELSRYTIYDLLHGNPDLKE</sequence>
<name>A0A7X2PAJ7_9FIRM</name>
<dbReference type="SUPFAM" id="SSF46785">
    <property type="entry name" value="Winged helix' DNA-binding domain"/>
    <property type="match status" value="1"/>
</dbReference>
<dbReference type="Gene3D" id="1.10.10.10">
    <property type="entry name" value="Winged helix-like DNA-binding domain superfamily/Winged helix DNA-binding domain"/>
    <property type="match status" value="1"/>
</dbReference>
<dbReference type="InterPro" id="IPR036390">
    <property type="entry name" value="WH_DNA-bd_sf"/>
</dbReference>
<dbReference type="PROSITE" id="PS51197">
    <property type="entry name" value="HTH_RRF2_2"/>
    <property type="match status" value="1"/>
</dbReference>
<dbReference type="PANTHER" id="PTHR33221:SF2">
    <property type="entry name" value="TRANSCRIPTIONAL REGULATOR"/>
    <property type="match status" value="1"/>
</dbReference>
<dbReference type="GO" id="GO:0003700">
    <property type="term" value="F:DNA-binding transcription factor activity"/>
    <property type="evidence" value="ECO:0007669"/>
    <property type="project" value="TreeGrafter"/>
</dbReference>
<dbReference type="InterPro" id="IPR036388">
    <property type="entry name" value="WH-like_DNA-bd_sf"/>
</dbReference>
<accession>A0A7X2PAJ7</accession>
<evidence type="ECO:0000313" key="2">
    <source>
        <dbReference type="Proteomes" id="UP000466864"/>
    </source>
</evidence>
<proteinExistence type="predicted"/>
<dbReference type="EMBL" id="VUMV01000009">
    <property type="protein sequence ID" value="MST82806.1"/>
    <property type="molecule type" value="Genomic_DNA"/>
</dbReference>